<reference evidence="4 5" key="1">
    <citation type="submission" date="2021-08" db="EMBL/GenBank/DDBJ databases">
        <title>Draft genome sequence of Mycolicibacterium sp. NGTWS1702 strain.</title>
        <authorList>
            <person name="Matsumoto M."/>
            <person name="Tang B.C.C."/>
            <person name="Machida Y."/>
            <person name="Matoyama H."/>
            <person name="Kishihara T."/>
            <person name="Sato S."/>
            <person name="Kondo I."/>
            <person name="Sano M."/>
            <person name="Kato G."/>
        </authorList>
    </citation>
    <scope>NUCLEOTIDE SEQUENCE [LARGE SCALE GENOMIC DNA]</scope>
    <source>
        <strain evidence="4 5">NGTWSNA01</strain>
    </source>
</reference>
<dbReference type="Gene3D" id="2.102.10.10">
    <property type="entry name" value="Rieske [2Fe-2S] iron-sulphur domain"/>
    <property type="match status" value="1"/>
</dbReference>
<name>A0ABQ4VAS1_9MYCO</name>
<dbReference type="InterPro" id="IPR012748">
    <property type="entry name" value="Rieske-like_NirD"/>
</dbReference>
<dbReference type="Proteomes" id="UP001060504">
    <property type="component" value="Unassembled WGS sequence"/>
</dbReference>
<dbReference type="Pfam" id="PF13806">
    <property type="entry name" value="Rieske_2"/>
    <property type="match status" value="1"/>
</dbReference>
<evidence type="ECO:0000256" key="2">
    <source>
        <dbReference type="ARBA" id="ARBA00023063"/>
    </source>
</evidence>
<dbReference type="EMBL" id="BPRH01001722">
    <property type="protein sequence ID" value="GJF14465.1"/>
    <property type="molecule type" value="Genomic_DNA"/>
</dbReference>
<dbReference type="InterPro" id="IPR017881">
    <property type="entry name" value="NirD"/>
</dbReference>
<dbReference type="CDD" id="cd03529">
    <property type="entry name" value="Rieske_NirD"/>
    <property type="match status" value="1"/>
</dbReference>
<dbReference type="PROSITE" id="PS51300">
    <property type="entry name" value="NIRD"/>
    <property type="match status" value="1"/>
</dbReference>
<keyword evidence="5" id="KW-1185">Reference proteome</keyword>
<proteinExistence type="predicted"/>
<keyword evidence="1" id="KW-0560">Oxidoreductase</keyword>
<feature type="domain" description="Rieske-like [2Fe-2S]" evidence="3">
    <location>
        <begin position="15"/>
        <end position="118"/>
    </location>
</feature>
<dbReference type="SUPFAM" id="SSF50022">
    <property type="entry name" value="ISP domain"/>
    <property type="match status" value="1"/>
</dbReference>
<evidence type="ECO:0000313" key="4">
    <source>
        <dbReference type="EMBL" id="GJF14465.1"/>
    </source>
</evidence>
<gene>
    <name evidence="4" type="primary">nirD</name>
    <name evidence="4" type="ORF">NGTWS1702_16380</name>
</gene>
<protein>
    <submittedName>
        <fullName evidence="4">Nitrite reductase small subunit</fullName>
    </submittedName>
</protein>
<evidence type="ECO:0000259" key="3">
    <source>
        <dbReference type="Pfam" id="PF13806"/>
    </source>
</evidence>
<evidence type="ECO:0000256" key="1">
    <source>
        <dbReference type="ARBA" id="ARBA00023002"/>
    </source>
</evidence>
<dbReference type="NCBIfam" id="TIGR02378">
    <property type="entry name" value="nirD_assim_sml"/>
    <property type="match status" value="1"/>
</dbReference>
<organism evidence="4 5">
    <name type="scientific">Mycolicibacterium cyprinidarum</name>
    <dbReference type="NCBI Taxonomy" id="2860311"/>
    <lineage>
        <taxon>Bacteria</taxon>
        <taxon>Bacillati</taxon>
        <taxon>Actinomycetota</taxon>
        <taxon>Actinomycetes</taxon>
        <taxon>Mycobacteriales</taxon>
        <taxon>Mycobacteriaceae</taxon>
        <taxon>Mycolicibacterium</taxon>
    </lineage>
</organism>
<dbReference type="PANTHER" id="PTHR40562:SF1">
    <property type="entry name" value="NITRITE REDUCTASE (NADH) SMALL SUBUNIT"/>
    <property type="match status" value="1"/>
</dbReference>
<sequence>MNVLNDTQVKDTQVWTTACTYDSLLPCRGVGVLLVGGAQAALFRLDDGSLYAIGNIDPFSGAAVMSRGIVGDRAGRATVQSPLKKQTFALDDGTCLDDPDVVLPVYVTRVTADGEVQLGS</sequence>
<evidence type="ECO:0000313" key="5">
    <source>
        <dbReference type="Proteomes" id="UP001060504"/>
    </source>
</evidence>
<keyword evidence="2" id="KW-0534">Nitrate assimilation</keyword>
<comment type="caution">
    <text evidence="4">The sequence shown here is derived from an EMBL/GenBank/DDBJ whole genome shotgun (WGS) entry which is preliminary data.</text>
</comment>
<dbReference type="PANTHER" id="PTHR40562">
    <property type="match status" value="1"/>
</dbReference>
<accession>A0ABQ4VAS1</accession>
<dbReference type="InterPro" id="IPR036922">
    <property type="entry name" value="Rieske_2Fe-2S_sf"/>
</dbReference>